<name>A0A399SQH5_9BACT</name>
<dbReference type="Pfam" id="PF17147">
    <property type="entry name" value="PFOR_II"/>
    <property type="match status" value="1"/>
</dbReference>
<keyword evidence="1" id="KW-0560">Oxidoreductase</keyword>
<dbReference type="Proteomes" id="UP000265926">
    <property type="component" value="Unassembled WGS sequence"/>
</dbReference>
<dbReference type="SUPFAM" id="SSF52922">
    <property type="entry name" value="TK C-terminal domain-like"/>
    <property type="match status" value="1"/>
</dbReference>
<dbReference type="InterPro" id="IPR009014">
    <property type="entry name" value="Transketo_C/PFOR_II"/>
</dbReference>
<dbReference type="AlphaFoldDB" id="A0A399SQH5"/>
<evidence type="ECO:0000313" key="4">
    <source>
        <dbReference type="EMBL" id="RIJ45618.1"/>
    </source>
</evidence>
<dbReference type="GO" id="GO:0016491">
    <property type="term" value="F:oxidoreductase activity"/>
    <property type="evidence" value="ECO:0007669"/>
    <property type="project" value="UniProtKB-KW"/>
</dbReference>
<evidence type="ECO:0000259" key="3">
    <source>
        <dbReference type="Pfam" id="PF17147"/>
    </source>
</evidence>
<feature type="domain" description="Pyruvate:ferredoxin oxidoreductase core" evidence="3">
    <location>
        <begin position="258"/>
        <end position="355"/>
    </location>
</feature>
<dbReference type="InterPro" id="IPR052368">
    <property type="entry name" value="2-oxoacid_oxidoreductase"/>
</dbReference>
<evidence type="ECO:0000256" key="1">
    <source>
        <dbReference type="ARBA" id="ARBA00023002"/>
    </source>
</evidence>
<feature type="domain" description="Pyruvate flavodoxin/ferredoxin oxidoreductase pyrimidine binding" evidence="2">
    <location>
        <begin position="17"/>
        <end position="215"/>
    </location>
</feature>
<sequence length="375" mass="41118">MKMGEIKLMKGNEVLAEAAIRCGCDGYFGYPITPQSEVMETLMVREPWKETGMVVLQAESEVASINMVYGAAATGKKVMTSSSSPGISLMAEGISYLAGAELPCLLVNVQRGGPGLGTIQPSQADYFQAVKGGGHGDYKLIVLAPSSVQEMNDFVDLGFELAFKYRNPAMILADGAIGQMMEKVELADYKPRWTKEELVEKNGDWATTGKPASRKKNVITSLEMASNDMEVRNINLQAKYRKMEEEDVRYEAIQCDDAEFILVAFGTAARVCQKAVEVAREKGLKVGLLRPITLFPFPKKVIKELARKTAGFLSVEMSAGQMVEDIKLAVYDAGSNARVDHFGRMGGIIPTPTEVVEALEDKFSWELSYGVKRSY</sequence>
<gene>
    <name evidence="4" type="primary">vorB</name>
    <name evidence="4" type="ORF">D1614_22265</name>
</gene>
<reference evidence="4 5" key="1">
    <citation type="submission" date="2018-08" db="EMBL/GenBank/DDBJ databases">
        <title>Pallidiluteibacterium maritimus gen. nov., sp. nov., isolated from coastal sediment.</title>
        <authorList>
            <person name="Zhou L.Y."/>
        </authorList>
    </citation>
    <scope>NUCLEOTIDE SEQUENCE [LARGE SCALE GENOMIC DNA]</scope>
    <source>
        <strain evidence="4 5">XSD2</strain>
    </source>
</reference>
<proteinExistence type="predicted"/>
<dbReference type="InterPro" id="IPR033412">
    <property type="entry name" value="PFOR_II"/>
</dbReference>
<protein>
    <submittedName>
        <fullName evidence="4">3-methyl-2-oxobutanoate dehydrogenase subunit VorB</fullName>
    </submittedName>
</protein>
<dbReference type="Gene3D" id="3.40.50.970">
    <property type="match status" value="1"/>
</dbReference>
<keyword evidence="5" id="KW-1185">Reference proteome</keyword>
<dbReference type="EMBL" id="QWGR01000022">
    <property type="protein sequence ID" value="RIJ45618.1"/>
    <property type="molecule type" value="Genomic_DNA"/>
</dbReference>
<dbReference type="Gene3D" id="3.40.50.920">
    <property type="match status" value="1"/>
</dbReference>
<comment type="caution">
    <text evidence="4">The sequence shown here is derived from an EMBL/GenBank/DDBJ whole genome shotgun (WGS) entry which is preliminary data.</text>
</comment>
<evidence type="ECO:0000259" key="2">
    <source>
        <dbReference type="Pfam" id="PF01855"/>
    </source>
</evidence>
<dbReference type="PANTHER" id="PTHR43088:SF1">
    <property type="entry name" value="SUBUNIT OF PYRUVATE:FLAVODOXIN OXIDOREDUCTASE"/>
    <property type="match status" value="1"/>
</dbReference>
<dbReference type="NCBIfam" id="NF005507">
    <property type="entry name" value="PRK07119.1"/>
    <property type="match status" value="1"/>
</dbReference>
<dbReference type="PANTHER" id="PTHR43088">
    <property type="entry name" value="SUBUNIT OF PYRUVATE:FLAVODOXIN OXIDOREDUCTASE-RELATED"/>
    <property type="match status" value="1"/>
</dbReference>
<dbReference type="Pfam" id="PF01855">
    <property type="entry name" value="POR_N"/>
    <property type="match status" value="1"/>
</dbReference>
<organism evidence="4 5">
    <name type="scientific">Maribellus luteus</name>
    <dbReference type="NCBI Taxonomy" id="2305463"/>
    <lineage>
        <taxon>Bacteria</taxon>
        <taxon>Pseudomonadati</taxon>
        <taxon>Bacteroidota</taxon>
        <taxon>Bacteroidia</taxon>
        <taxon>Marinilabiliales</taxon>
        <taxon>Prolixibacteraceae</taxon>
        <taxon>Maribellus</taxon>
    </lineage>
</organism>
<dbReference type="CDD" id="cd07034">
    <property type="entry name" value="TPP_PYR_PFOR_IOR-alpha_like"/>
    <property type="match status" value="1"/>
</dbReference>
<dbReference type="InterPro" id="IPR029061">
    <property type="entry name" value="THDP-binding"/>
</dbReference>
<accession>A0A399SQH5</accession>
<dbReference type="OrthoDB" id="9794954at2"/>
<dbReference type="InterPro" id="IPR002880">
    <property type="entry name" value="Pyrv_Fd/Flavodoxin_OxRdtase_N"/>
</dbReference>
<dbReference type="SUPFAM" id="SSF52518">
    <property type="entry name" value="Thiamin diphosphate-binding fold (THDP-binding)"/>
    <property type="match status" value="1"/>
</dbReference>
<evidence type="ECO:0000313" key="5">
    <source>
        <dbReference type="Proteomes" id="UP000265926"/>
    </source>
</evidence>